<dbReference type="CDD" id="cd06578">
    <property type="entry name" value="HemD"/>
    <property type="match status" value="1"/>
</dbReference>
<proteinExistence type="inferred from homology"/>
<dbReference type="Pfam" id="PF02602">
    <property type="entry name" value="HEM4"/>
    <property type="match status" value="1"/>
</dbReference>
<dbReference type="EMBL" id="BAABJY010000001">
    <property type="protein sequence ID" value="GAA4857570.1"/>
    <property type="molecule type" value="Genomic_DNA"/>
</dbReference>
<accession>A0ABP9DT68</accession>
<dbReference type="InterPro" id="IPR003754">
    <property type="entry name" value="4pyrrol_synth_uPrphyn_synth"/>
</dbReference>
<dbReference type="Gene3D" id="3.40.50.10090">
    <property type="match status" value="2"/>
</dbReference>
<dbReference type="PANTHER" id="PTHR38042:SF1">
    <property type="entry name" value="UROPORPHYRINOGEN-III SYNTHASE, CHLOROPLASTIC"/>
    <property type="match status" value="1"/>
</dbReference>
<evidence type="ECO:0000256" key="9">
    <source>
        <dbReference type="RuleBase" id="RU366031"/>
    </source>
</evidence>
<feature type="domain" description="Tetrapyrrole biosynthesis uroporphyrinogen III synthase" evidence="10">
    <location>
        <begin position="32"/>
        <end position="254"/>
    </location>
</feature>
<evidence type="ECO:0000259" key="10">
    <source>
        <dbReference type="Pfam" id="PF02602"/>
    </source>
</evidence>
<comment type="caution">
    <text evidence="11">The sequence shown here is derived from an EMBL/GenBank/DDBJ whole genome shotgun (WGS) entry which is preliminary data.</text>
</comment>
<gene>
    <name evidence="11" type="ORF">GCM10023332_06670</name>
</gene>
<sequence length="266" mass="27769">MPHRSDRPTDSSSPLRGCYVISLRPVGGHGALRRAAGSRGARLLALSPWRIGFRDDPATRDALRAALAAAHVVFTSPAAVRAAAALQPLQASPGQAWLAVGGSTARALRGQGIRNAASPARMDSEGLLAMPQLEAVRGREVGLVTAPGGRGAIADGLRDRGAEVRRADVYARLPVRPSPRVVARLRRLDAPAWLMLSSAEALARILSVLPADAAGVLRAARVVAASDRLRQFASEQGFKRIVRAEDATPAALVAAAVRHAKAPGDA</sequence>
<comment type="pathway">
    <text evidence="1 9">Porphyrin-containing compound metabolism; protoporphyrin-IX biosynthesis; coproporphyrinogen-III from 5-aminolevulinate: step 3/4.</text>
</comment>
<dbReference type="InterPro" id="IPR039793">
    <property type="entry name" value="UROS/Hem4"/>
</dbReference>
<dbReference type="SUPFAM" id="SSF69618">
    <property type="entry name" value="HemD-like"/>
    <property type="match status" value="1"/>
</dbReference>
<evidence type="ECO:0000313" key="12">
    <source>
        <dbReference type="Proteomes" id="UP001501323"/>
    </source>
</evidence>
<name>A0ABP9DT68_9GAMM</name>
<evidence type="ECO:0000256" key="1">
    <source>
        <dbReference type="ARBA" id="ARBA00004772"/>
    </source>
</evidence>
<evidence type="ECO:0000313" key="11">
    <source>
        <dbReference type="EMBL" id="GAA4857570.1"/>
    </source>
</evidence>
<comment type="similarity">
    <text evidence="2 9">Belongs to the uroporphyrinogen-III synthase family.</text>
</comment>
<evidence type="ECO:0000256" key="4">
    <source>
        <dbReference type="ARBA" id="ARBA00023239"/>
    </source>
</evidence>
<reference evidence="12" key="1">
    <citation type="journal article" date="2019" name="Int. J. Syst. Evol. Microbiol.">
        <title>The Global Catalogue of Microorganisms (GCM) 10K type strain sequencing project: providing services to taxonomists for standard genome sequencing and annotation.</title>
        <authorList>
            <consortium name="The Broad Institute Genomics Platform"/>
            <consortium name="The Broad Institute Genome Sequencing Center for Infectious Disease"/>
            <person name="Wu L."/>
            <person name="Ma J."/>
        </authorList>
    </citation>
    <scope>NUCLEOTIDE SEQUENCE [LARGE SCALE GENOMIC DNA]</scope>
    <source>
        <strain evidence="12">JCM 18392</strain>
    </source>
</reference>
<protein>
    <recommendedName>
        <fullName evidence="7 9">Uroporphyrinogen-III synthase</fullName>
        <ecNumber evidence="3 9">4.2.1.75</ecNumber>
    </recommendedName>
</protein>
<dbReference type="RefSeq" id="WP_345294071.1">
    <property type="nucleotide sequence ID" value="NZ_BAABJY010000001.1"/>
</dbReference>
<dbReference type="InterPro" id="IPR036108">
    <property type="entry name" value="4pyrrol_syn_uPrphyn_synt_sf"/>
</dbReference>
<evidence type="ECO:0000256" key="8">
    <source>
        <dbReference type="ARBA" id="ARBA00048617"/>
    </source>
</evidence>
<dbReference type="EC" id="4.2.1.75" evidence="3 9"/>
<evidence type="ECO:0000256" key="6">
    <source>
        <dbReference type="ARBA" id="ARBA00037589"/>
    </source>
</evidence>
<organism evidence="11 12">
    <name type="scientific">Luteimonas vadosa</name>
    <dbReference type="NCBI Taxonomy" id="1165507"/>
    <lineage>
        <taxon>Bacteria</taxon>
        <taxon>Pseudomonadati</taxon>
        <taxon>Pseudomonadota</taxon>
        <taxon>Gammaproteobacteria</taxon>
        <taxon>Lysobacterales</taxon>
        <taxon>Lysobacteraceae</taxon>
        <taxon>Luteimonas</taxon>
    </lineage>
</organism>
<keyword evidence="12" id="KW-1185">Reference proteome</keyword>
<dbReference type="PANTHER" id="PTHR38042">
    <property type="entry name" value="UROPORPHYRINOGEN-III SYNTHASE, CHLOROPLASTIC"/>
    <property type="match status" value="1"/>
</dbReference>
<comment type="catalytic activity">
    <reaction evidence="8 9">
        <text>hydroxymethylbilane = uroporphyrinogen III + H2O</text>
        <dbReference type="Rhea" id="RHEA:18965"/>
        <dbReference type="ChEBI" id="CHEBI:15377"/>
        <dbReference type="ChEBI" id="CHEBI:57308"/>
        <dbReference type="ChEBI" id="CHEBI:57845"/>
        <dbReference type="EC" id="4.2.1.75"/>
    </reaction>
</comment>
<evidence type="ECO:0000256" key="2">
    <source>
        <dbReference type="ARBA" id="ARBA00008133"/>
    </source>
</evidence>
<evidence type="ECO:0000256" key="5">
    <source>
        <dbReference type="ARBA" id="ARBA00023244"/>
    </source>
</evidence>
<keyword evidence="5 9" id="KW-0627">Porphyrin biosynthesis</keyword>
<keyword evidence="4 9" id="KW-0456">Lyase</keyword>
<comment type="function">
    <text evidence="6 9">Catalyzes cyclization of the linear tetrapyrrole, hydroxymethylbilane, to the macrocyclic uroporphyrinogen III.</text>
</comment>
<evidence type="ECO:0000256" key="7">
    <source>
        <dbReference type="ARBA" id="ARBA00040167"/>
    </source>
</evidence>
<evidence type="ECO:0000256" key="3">
    <source>
        <dbReference type="ARBA" id="ARBA00013109"/>
    </source>
</evidence>
<dbReference type="Proteomes" id="UP001501323">
    <property type="component" value="Unassembled WGS sequence"/>
</dbReference>